<gene>
    <name evidence="4" type="ORF">MMEN_LOCUS3582</name>
</gene>
<dbReference type="Gene3D" id="1.10.357.70">
    <property type="entry name" value="Exocyst complex component Sec6, C-terminal domain"/>
    <property type="match status" value="1"/>
</dbReference>
<comment type="similarity">
    <text evidence="1">Belongs to the SEC6 family.</text>
</comment>
<feature type="region of interest" description="Disordered" evidence="3">
    <location>
        <begin position="1"/>
        <end position="122"/>
    </location>
</feature>
<dbReference type="GO" id="GO:0051601">
    <property type="term" value="P:exocyst localization"/>
    <property type="evidence" value="ECO:0007669"/>
    <property type="project" value="TreeGrafter"/>
</dbReference>
<evidence type="ECO:0000313" key="5">
    <source>
        <dbReference type="Proteomes" id="UP000677803"/>
    </source>
</evidence>
<dbReference type="EMBL" id="CAJRST010002224">
    <property type="protein sequence ID" value="CAG5866881.1"/>
    <property type="molecule type" value="Genomic_DNA"/>
</dbReference>
<feature type="compositionally biased region" description="Polar residues" evidence="3">
    <location>
        <begin position="107"/>
        <end position="122"/>
    </location>
</feature>
<dbReference type="Proteomes" id="UP000677803">
    <property type="component" value="Unassembled WGS sequence"/>
</dbReference>
<dbReference type="GO" id="GO:0006887">
    <property type="term" value="P:exocytosis"/>
    <property type="evidence" value="ECO:0007669"/>
    <property type="project" value="InterPro"/>
</dbReference>
<evidence type="ECO:0000256" key="3">
    <source>
        <dbReference type="SAM" id="MobiDB-lite"/>
    </source>
</evidence>
<protein>
    <submittedName>
        <fullName evidence="4">(Atlantic silverside) hypothetical protein</fullName>
    </submittedName>
</protein>
<comment type="caution">
    <text evidence="4">The sequence shown here is derived from an EMBL/GenBank/DDBJ whole genome shotgun (WGS) entry which is preliminary data.</text>
</comment>
<dbReference type="InterPro" id="IPR042532">
    <property type="entry name" value="EXOC3/Sec6_C"/>
</dbReference>
<organism evidence="4 5">
    <name type="scientific">Menidia menidia</name>
    <name type="common">Atlantic silverside</name>
    <dbReference type="NCBI Taxonomy" id="238744"/>
    <lineage>
        <taxon>Eukaryota</taxon>
        <taxon>Metazoa</taxon>
        <taxon>Chordata</taxon>
        <taxon>Craniata</taxon>
        <taxon>Vertebrata</taxon>
        <taxon>Euteleostomi</taxon>
        <taxon>Actinopterygii</taxon>
        <taxon>Neopterygii</taxon>
        <taxon>Teleostei</taxon>
        <taxon>Neoteleostei</taxon>
        <taxon>Acanthomorphata</taxon>
        <taxon>Ovalentaria</taxon>
        <taxon>Atherinomorphae</taxon>
        <taxon>Atheriniformes</taxon>
        <taxon>Atherinopsidae</taxon>
        <taxon>Menidiinae</taxon>
        <taxon>Menidia</taxon>
    </lineage>
</organism>
<dbReference type="OrthoDB" id="190098at2759"/>
<dbReference type="GO" id="GO:0000145">
    <property type="term" value="C:exocyst"/>
    <property type="evidence" value="ECO:0007669"/>
    <property type="project" value="InterPro"/>
</dbReference>
<feature type="compositionally biased region" description="Low complexity" evidence="3">
    <location>
        <begin position="80"/>
        <end position="89"/>
    </location>
</feature>
<dbReference type="GO" id="GO:0000149">
    <property type="term" value="F:SNARE binding"/>
    <property type="evidence" value="ECO:0007669"/>
    <property type="project" value="TreeGrafter"/>
</dbReference>
<dbReference type="InterPro" id="IPR010326">
    <property type="entry name" value="EXOC3/Sec6"/>
</dbReference>
<sequence>MEVENQQNDKVVHQSNGKVNSNGAEKETQGLVRTFRESMKRVKVKGILSPKSKDSEVTPKKDTTGSETGSTSPIPPPSPSLSTSSLPGIFPNFFKKKTDDHADTLPQGDTQLTRSNTDPSSTWTKKLRLSKRKIKPVGSENNTIIEDSVETQKEEDEEAAMGEIEESYTLQELPPTPLSVMQINKLIELEVLEEAYVNLLAMRQELQRDLEQFADNYSSELAKKEKDLRILYEELRNKITSIVRDSNSVPARNKGLLVPVARIIQEEEKRAKEPGGLPESWMEAWKDAVRQGVKAKVSGVPQEQNDKASSLAVHLGLLGQAIVEDLEIVKRELRWSYPPSFKVFSTYVKSYHAVVGQHLKKLEQQATELKDLYHLLDWIHNKYKSEKIMGSLSLQPDMMEESTDLLLEEGFLEHLSGKYCCRAQEDFRGTLVRVIELENELIWSKRKEPEKEDDFLMSQFPMDIWTNIKGVILNSGKLHADLEKKVATSCLKELKNFPQRFETEFQRHCSTLPPEPRWTEYQITYINSFTALLEHMKGYQDSCPGEVEEFTKEVDLLIKRLLQGLEDQFKENVKPYLRRMMTRKWLTSEDDFNHLYNHINILSKHCKLMKPPNVQEFVSRLHYHVVREYIGQLMKNNYTCKNRKHEKAATKINQQWEKLTDLFEDMKSTHEWLNSVGHELCSIIGEKTAADIKKNLQPLVQHYPDFSKKHLVAVLYFRGLPKDREYQLILQQLTALKKDTPQSLGSQLLFRDMEVNANTNCLSNLPFPCLCVRASDS</sequence>
<feature type="coiled-coil region" evidence="2">
    <location>
        <begin position="189"/>
        <end position="238"/>
    </location>
</feature>
<feature type="compositionally biased region" description="Basic and acidic residues" evidence="3">
    <location>
        <begin position="51"/>
        <end position="64"/>
    </location>
</feature>
<evidence type="ECO:0000313" key="4">
    <source>
        <dbReference type="EMBL" id="CAG5866881.1"/>
    </source>
</evidence>
<feature type="compositionally biased region" description="Basic and acidic residues" evidence="3">
    <location>
        <begin position="24"/>
        <end position="40"/>
    </location>
</feature>
<dbReference type="PANTHER" id="PTHR21292">
    <property type="entry name" value="EXOCYST COMPLEX COMPONENT SEC6-RELATED"/>
    <property type="match status" value="1"/>
</dbReference>
<keyword evidence="2" id="KW-0175">Coiled coil</keyword>
<evidence type="ECO:0000256" key="2">
    <source>
        <dbReference type="SAM" id="Coils"/>
    </source>
</evidence>
<name>A0A8S4ARP4_9TELE</name>
<reference evidence="4" key="1">
    <citation type="submission" date="2021-05" db="EMBL/GenBank/DDBJ databases">
        <authorList>
            <person name="Tigano A."/>
        </authorList>
    </citation>
    <scope>NUCLEOTIDE SEQUENCE</scope>
</reference>
<feature type="compositionally biased region" description="Polar residues" evidence="3">
    <location>
        <begin position="1"/>
        <end position="23"/>
    </location>
</feature>
<keyword evidence="5" id="KW-1185">Reference proteome</keyword>
<accession>A0A8S4ARP4</accession>
<proteinExistence type="inferred from homology"/>
<dbReference type="PANTHER" id="PTHR21292:SF7">
    <property type="entry name" value="EXOCYST COMPLEX COMPONENT 3-LIKE 2"/>
    <property type="match status" value="1"/>
</dbReference>
<dbReference type="AlphaFoldDB" id="A0A8S4ARP4"/>
<evidence type="ECO:0000256" key="1">
    <source>
        <dbReference type="ARBA" id="ARBA00009447"/>
    </source>
</evidence>
<dbReference type="Pfam" id="PF06046">
    <property type="entry name" value="Sec6"/>
    <property type="match status" value="1"/>
</dbReference>